<dbReference type="SUPFAM" id="SSF56784">
    <property type="entry name" value="HAD-like"/>
    <property type="match status" value="1"/>
</dbReference>
<dbReference type="InterPro" id="IPR006439">
    <property type="entry name" value="HAD-SF_hydro_IA"/>
</dbReference>
<accession>A0ABR3PB90</accession>
<dbReference type="EMBL" id="JBFMKM010000010">
    <property type="protein sequence ID" value="KAL1303289.1"/>
    <property type="molecule type" value="Genomic_DNA"/>
</dbReference>
<dbReference type="PANTHER" id="PTHR43316:SF3">
    <property type="entry name" value="HALOACID DEHALOGENASE, TYPE II (AFU_ORTHOLOGUE AFUA_2G07750)-RELATED"/>
    <property type="match status" value="1"/>
</dbReference>
<dbReference type="SFLD" id="SFLDG01129">
    <property type="entry name" value="C1.5:_HAD__Beta-PGM__Phosphata"/>
    <property type="match status" value="1"/>
</dbReference>
<dbReference type="InterPro" id="IPR006328">
    <property type="entry name" value="2-HAD"/>
</dbReference>
<dbReference type="NCBIfam" id="TIGR01428">
    <property type="entry name" value="HAD_type_II"/>
    <property type="match status" value="1"/>
</dbReference>
<comment type="caution">
    <text evidence="3">The sequence shown here is derived from an EMBL/GenBank/DDBJ whole genome shotgun (WGS) entry which is preliminary data.</text>
</comment>
<dbReference type="GeneID" id="95980394"/>
<dbReference type="Gene3D" id="1.10.150.240">
    <property type="entry name" value="Putative phosphatase, domain 2"/>
    <property type="match status" value="1"/>
</dbReference>
<gene>
    <name evidence="3" type="ORF">AAFC00_006695</name>
</gene>
<evidence type="ECO:0000256" key="2">
    <source>
        <dbReference type="ARBA" id="ARBA00022801"/>
    </source>
</evidence>
<dbReference type="InterPro" id="IPR023214">
    <property type="entry name" value="HAD_sf"/>
</dbReference>
<dbReference type="Gene3D" id="3.40.50.1000">
    <property type="entry name" value="HAD superfamily/HAD-like"/>
    <property type="match status" value="1"/>
</dbReference>
<proteinExistence type="inferred from homology"/>
<evidence type="ECO:0008006" key="5">
    <source>
        <dbReference type="Google" id="ProtNLM"/>
    </source>
</evidence>
<organism evidence="3 4">
    <name type="scientific">Neodothiora populina</name>
    <dbReference type="NCBI Taxonomy" id="2781224"/>
    <lineage>
        <taxon>Eukaryota</taxon>
        <taxon>Fungi</taxon>
        <taxon>Dikarya</taxon>
        <taxon>Ascomycota</taxon>
        <taxon>Pezizomycotina</taxon>
        <taxon>Dothideomycetes</taxon>
        <taxon>Dothideomycetidae</taxon>
        <taxon>Dothideales</taxon>
        <taxon>Dothioraceae</taxon>
        <taxon>Neodothiora</taxon>
    </lineage>
</organism>
<sequence length="240" mass="26368">MSRLDTVLAFDAYGTLLSTESIAKKLAGHFGQDKATTIAATWRKYQLEYTWRSNSMKQYEDFSKITLRSLRHALAESAVSLDQKAIDELMEAYNSLSIFPDVAPALTAISKASGLHAVVFSNGTHDMVSSSVNKSPDLSPYASVFKDIVVVEEIKCFKPDPEVYYHLARKVGKNPDTDMGSMWLISGNPFDVVGARTVGMKALWVDRAGNGWQDELVAGDVGQPTAIVKSLEEVLQVVNE</sequence>
<dbReference type="InterPro" id="IPR051540">
    <property type="entry name" value="S-2-haloacid_dehalogenase"/>
</dbReference>
<reference evidence="3 4" key="1">
    <citation type="submission" date="2024-07" db="EMBL/GenBank/DDBJ databases">
        <title>Draft sequence of the Neodothiora populina.</title>
        <authorList>
            <person name="Drown D.D."/>
            <person name="Schuette U.S."/>
            <person name="Buechlein A.B."/>
            <person name="Rusch D.R."/>
            <person name="Winton L.W."/>
            <person name="Adams G.A."/>
        </authorList>
    </citation>
    <scope>NUCLEOTIDE SEQUENCE [LARGE SCALE GENOMIC DNA]</scope>
    <source>
        <strain evidence="3 4">CPC 39397</strain>
    </source>
</reference>
<dbReference type="Proteomes" id="UP001562354">
    <property type="component" value="Unassembled WGS sequence"/>
</dbReference>
<evidence type="ECO:0000313" key="4">
    <source>
        <dbReference type="Proteomes" id="UP001562354"/>
    </source>
</evidence>
<dbReference type="SFLD" id="SFLDS00003">
    <property type="entry name" value="Haloacid_Dehalogenase"/>
    <property type="match status" value="1"/>
</dbReference>
<dbReference type="Pfam" id="PF00702">
    <property type="entry name" value="Hydrolase"/>
    <property type="match status" value="1"/>
</dbReference>
<dbReference type="PANTHER" id="PTHR43316">
    <property type="entry name" value="HYDROLASE, HALOACID DELAHOGENASE-RELATED"/>
    <property type="match status" value="1"/>
</dbReference>
<evidence type="ECO:0000313" key="3">
    <source>
        <dbReference type="EMBL" id="KAL1303289.1"/>
    </source>
</evidence>
<comment type="similarity">
    <text evidence="1">Belongs to the HAD-like hydrolase superfamily. S-2-haloalkanoic acid dehalogenase family.</text>
</comment>
<dbReference type="NCBIfam" id="TIGR01493">
    <property type="entry name" value="HAD-SF-IA-v2"/>
    <property type="match status" value="1"/>
</dbReference>
<dbReference type="RefSeq" id="XP_069199564.1">
    <property type="nucleotide sequence ID" value="XM_069346686.1"/>
</dbReference>
<dbReference type="PRINTS" id="PR00413">
    <property type="entry name" value="HADHALOGNASE"/>
</dbReference>
<keyword evidence="4" id="KW-1185">Reference proteome</keyword>
<protein>
    <recommendedName>
        <fullName evidence="5">Haloacid dehalogenase</fullName>
    </recommendedName>
</protein>
<name>A0ABR3PB90_9PEZI</name>
<dbReference type="InterPro" id="IPR036412">
    <property type="entry name" value="HAD-like_sf"/>
</dbReference>
<evidence type="ECO:0000256" key="1">
    <source>
        <dbReference type="ARBA" id="ARBA00008106"/>
    </source>
</evidence>
<dbReference type="InterPro" id="IPR023198">
    <property type="entry name" value="PGP-like_dom2"/>
</dbReference>
<keyword evidence="2" id="KW-0378">Hydrolase</keyword>